<feature type="region of interest" description="Disordered" evidence="10">
    <location>
        <begin position="980"/>
        <end position="1062"/>
    </location>
</feature>
<dbReference type="EMBL" id="JACEFF010000301">
    <property type="protein sequence ID" value="KAH9639851.1"/>
    <property type="molecule type" value="Genomic_DNA"/>
</dbReference>
<feature type="compositionally biased region" description="Pro residues" evidence="10">
    <location>
        <begin position="1025"/>
        <end position="1040"/>
    </location>
</feature>
<name>A0A922MMM0_SPOEX</name>
<feature type="transmembrane region" description="Helical" evidence="11">
    <location>
        <begin position="1383"/>
        <end position="1408"/>
    </location>
</feature>
<accession>A0A922MMM0</accession>
<evidence type="ECO:0000256" key="8">
    <source>
        <dbReference type="ARBA" id="ARBA00023136"/>
    </source>
</evidence>
<feature type="domain" description="Piezo THU9 and anchor" evidence="16">
    <location>
        <begin position="1582"/>
        <end position="1818"/>
    </location>
</feature>
<evidence type="ECO:0008006" key="19">
    <source>
        <dbReference type="Google" id="ProtNLM"/>
    </source>
</evidence>
<feature type="compositionally biased region" description="Polar residues" evidence="10">
    <location>
        <begin position="335"/>
        <end position="374"/>
    </location>
</feature>
<feature type="region of interest" description="Disordered" evidence="10">
    <location>
        <begin position="306"/>
        <end position="374"/>
    </location>
</feature>
<sequence length="2102" mass="241359">MMAWSIMFHSWLTFVFLMWANIVWLCHDQRGFMLKTSPILVCYAMLLLIAQYIYGMNLYESELPSNITEVNLHQIGLGRSEGEAFVPLLIKSLFTCMFWVTLRQRIQDMRQRRQSSVIADMAAPLQLTASTAASVMDARREEESRSRLLRALGEIMRALCARYWIYVVVIMLFVIGVTGERMTIFRIIYMFLFLAFILMFQISWYWWRKTLYMFWIVVIIYSMINLILIYIYQFDNFSKLIEKYLLINESLQQDLGLEPYHPADLFVKLLTPTLFLIITILQVHYFHKDFMALSDPKTRTNSLAVNQAESGKPSQDGASTMRDDLPPLPLEDTNPRSQTATEPDQSFEVSSVNTGHAKSLQREYSTSRTNVRSPVTDRPSTALWSLIKRTYDASKHTVMEVIDRIFMYLDLHLIKIVFISLMLLCVMNVCAMHVPIMVMIAPALWLNASKQRVCVLFISTLISVYFMAKMVYQIGYIKHHTFDVNCSSGDVFDAKSSNVSIFNNAEWLGFTKATKDKPLVVVLKGYIGLLAVFIFYSLVTYRQKSLRDSGVLPKERVKTIFPDISRKEADVDLVHCIKYLINFGFYKFGVEITMICLMGVIGSRMDVYAVLYAGWLLVLVSVNRVTQSRLWGTFTATLTFLIPVQYMIAVGFLPQFCVTYPWDADDQQMKHVRTWLFLPYAEQPPHAYKLIFDFFLLLFATRQLKVFRIEKSYSLGYPGGSNDENIGKNWETPDFVNPVPDFLGYVGTWLDVVKRMVFLGMLWVTLAIMFMTGTNRVNLFSMGYLIGSFIFLWQGTDFYLRPKHAILKWWSWLVRYNVSVVVVKTLLQIPGCIFSSVMQEHACWLVQLLGIGCVDKFAGGNIARFLKMQYVKEAACSVPQEDIGLAWDGVCFAFLILQRRLFHSYYFYRVIDESKATTVLASRGAELIEELRQKQMKIQEDQETKILEKIKVKMERIKANQKKIQGAMAKEPAHHDIDEEEETMAGESEQVALVRGESDASGRGYHTPDSPASPRGFHTPLSEPSAPPSPVRTVAPPPSTLPALPISSAPVSQGGPPSPSSALMTVSLDAYLEPRRISFESPPSSELLARATSPEESYPVFSPPPIRRRHTTASPSLQRHSVVSQCSRVEPHSHHTSIRSGDYYMFDEFDDTEIHINDEESSSDEDAPREMGIGKVAGRKSSLHQPSESHMTEQERQMTADIGEFAPIPEPEETIVDKIRQLAETAWAFISSFLVSLTRHLMKYSRDYRYVSKTLSIEKKILKEKEGFGIGLREGSQMIWEPLPETLQKHRKLSEISVPEIRILAPSMERGLDVSPPPRRAQMSLSVTSSASRAPADDDDTSEHESAFSLQSTPSNDVTTLEEQDDSMFKQDRSPFVHLGYALWYAVLAHTDIVCYIMVFINQVIVLIKSMFQFEILPWNQKVIPADMPFTAPRIIGIERKFNYALYDLLLLLIIFLHRFMLKSLGLWKESSPEIELREDMEYPLNAEDTRLVAEGHITEVGRKYVKLHDQTGPPGDIDEREGGGEDNYDSGGQTQGSEYDENEAGPSKASEDDHFNVKRYLRPMHRFFQRMLAPGARVTADIYAYMFLCDFFNFLVVIFGFAAFGTHQGDGGVQAYLEENKVPIPFLVMLILQFALIVIDRALYLRKFMLGKILFQYALIIGVHIWMFFVLPFITERTFNALLPPPMWYLLKCIYLLLSAYQIRCGYPRRIIGNFLCKSYHFLNMVFFRGFMAVPFLFELRTLMDWIWTDTSMNLMDWLKMEDIFANIFLLKCSRYLEDEFPQPRGVKKANSSKYLLGGGVLAFVIAIIWFPLVFFAFGNSVGQPNPPTDVTVKIRIDATLMVKFTYVITHPTNAVPNPPTIEDHREVPIKAYVDGQPNPQRETLRKLLDGTTDPDTWLTVKHLFPKFLKVFNKGTTKPAYQLMPTQFDEDDIENEYDEEAIVYRDVLLRLERDFEKDVMYWRVRESCSLRDPLLTVPLNNCEMLVMYTFNDKLFPETLNFISGSGIIGLYTTFVFLASRVLRGFFSGIYTRIMFDDLPNADRVLQLCLDIYLVREALELALEEDLFAKLVFLYRSPETMIKWSRPKDDENMEQPALPPSR</sequence>
<feature type="transmembrane region" description="Helical" evidence="11">
    <location>
        <begin position="416"/>
        <end position="441"/>
    </location>
</feature>
<dbReference type="InterPro" id="IPR056768">
    <property type="entry name" value="THU_Piezo"/>
</dbReference>
<evidence type="ECO:0000259" key="12">
    <source>
        <dbReference type="Pfam" id="PF12166"/>
    </source>
</evidence>
<evidence type="ECO:0000259" key="15">
    <source>
        <dbReference type="Pfam" id="PF24871"/>
    </source>
</evidence>
<feature type="transmembrane region" description="Helical" evidence="11">
    <location>
        <begin position="756"/>
        <end position="773"/>
    </location>
</feature>
<feature type="region of interest" description="Disordered" evidence="10">
    <location>
        <begin position="1309"/>
        <end position="1364"/>
    </location>
</feature>
<evidence type="ECO:0000256" key="6">
    <source>
        <dbReference type="ARBA" id="ARBA00022989"/>
    </source>
</evidence>
<dbReference type="Proteomes" id="UP000814243">
    <property type="component" value="Unassembled WGS sequence"/>
</dbReference>
<feature type="transmembrane region" description="Helical" evidence="11">
    <location>
        <begin position="630"/>
        <end position="653"/>
    </location>
</feature>
<feature type="transmembrane region" description="Helical" evidence="11">
    <location>
        <begin position="212"/>
        <end position="232"/>
    </location>
</feature>
<feature type="transmembrane region" description="Helical" evidence="11">
    <location>
        <begin position="1625"/>
        <end position="1644"/>
    </location>
</feature>
<evidence type="ECO:0000256" key="1">
    <source>
        <dbReference type="ARBA" id="ARBA00004651"/>
    </source>
</evidence>
<dbReference type="Pfam" id="PF12166">
    <property type="entry name" value="Piezo_cap"/>
    <property type="match status" value="1"/>
</dbReference>
<feature type="compositionally biased region" description="Polar residues" evidence="10">
    <location>
        <begin position="1112"/>
        <end position="1127"/>
    </location>
</feature>
<dbReference type="Pfam" id="PF24874">
    <property type="entry name" value="Piezo_THU9_anchor"/>
    <property type="match status" value="1"/>
</dbReference>
<reference evidence="17" key="1">
    <citation type="journal article" date="2021" name="G3 (Bethesda)">
        <title>Genome and transcriptome analysis of the beet armyworm Spodoptera exigua reveals targets for pest control. .</title>
        <authorList>
            <person name="Simon S."/>
            <person name="Breeschoten T."/>
            <person name="Jansen H.J."/>
            <person name="Dirks R.P."/>
            <person name="Schranz M.E."/>
            <person name="Ros V.I.D."/>
        </authorList>
    </citation>
    <scope>NUCLEOTIDE SEQUENCE</scope>
    <source>
        <strain evidence="17">TB_SE_WUR_2020</strain>
    </source>
</reference>
<dbReference type="PANTHER" id="PTHR47049">
    <property type="entry name" value="PIEZO-TYPE MECHANOSENSITIVE ION CHANNEL HOMOLOG"/>
    <property type="match status" value="1"/>
</dbReference>
<feature type="transmembrane region" description="Helical" evidence="11">
    <location>
        <begin position="38"/>
        <end position="54"/>
    </location>
</feature>
<feature type="transmembrane region" description="Helical" evidence="11">
    <location>
        <begin position="1583"/>
        <end position="1605"/>
    </location>
</feature>
<protein>
    <recommendedName>
        <fullName evidence="19">Piezo-type mechanosensitive ion channel component</fullName>
    </recommendedName>
</protein>
<keyword evidence="7" id="KW-0406">Ion transport</keyword>
<proteinExistence type="inferred from homology"/>
<feature type="transmembrane region" description="Helical" evidence="11">
    <location>
        <begin position="1688"/>
        <end position="1708"/>
    </location>
</feature>
<keyword evidence="6 11" id="KW-1133">Transmembrane helix</keyword>
<evidence type="ECO:0000256" key="5">
    <source>
        <dbReference type="ARBA" id="ARBA00022692"/>
    </source>
</evidence>
<evidence type="ECO:0000313" key="18">
    <source>
        <dbReference type="Proteomes" id="UP000814243"/>
    </source>
</evidence>
<evidence type="ECO:0000256" key="4">
    <source>
        <dbReference type="ARBA" id="ARBA00022475"/>
    </source>
</evidence>
<evidence type="ECO:0000259" key="13">
    <source>
        <dbReference type="Pfam" id="PF15917"/>
    </source>
</evidence>
<feature type="transmembrane region" description="Helical" evidence="11">
    <location>
        <begin position="155"/>
        <end position="175"/>
    </location>
</feature>
<comment type="subcellular location">
    <subcellularLocation>
        <location evidence="1">Cell membrane</location>
        <topology evidence="1">Multi-pass membrane protein</topology>
    </subcellularLocation>
</comment>
<feature type="transmembrane region" description="Helical" evidence="11">
    <location>
        <begin position="84"/>
        <end position="102"/>
    </location>
</feature>
<comment type="similarity">
    <text evidence="2">Belongs to the PIEZO (TC 1.A.75) family.</text>
</comment>
<comment type="caution">
    <text evidence="17">The sequence shown here is derived from an EMBL/GenBank/DDBJ whole genome shotgun (WGS) entry which is preliminary data.</text>
</comment>
<feature type="domain" description="Piezo TM25-28" evidence="13">
    <location>
        <begin position="736"/>
        <end position="985"/>
    </location>
</feature>
<dbReference type="PANTHER" id="PTHR47049:SF2">
    <property type="entry name" value="PIEZO-TYPE MECHANOSENSITIVE ION CHANNEL HOMOLOG"/>
    <property type="match status" value="1"/>
</dbReference>
<feature type="region of interest" description="Disordered" evidence="10">
    <location>
        <begin position="1081"/>
        <end position="1137"/>
    </location>
</feature>
<dbReference type="Pfam" id="PF24871">
    <property type="entry name" value="Piezo_TM1-24"/>
    <property type="match status" value="1"/>
</dbReference>
<dbReference type="InterPro" id="IPR031334">
    <property type="entry name" value="Piezo_cap_dom"/>
</dbReference>
<dbReference type="GO" id="GO:0005886">
    <property type="term" value="C:plasma membrane"/>
    <property type="evidence" value="ECO:0007669"/>
    <property type="project" value="UniProtKB-SubCell"/>
</dbReference>
<organism evidence="17 18">
    <name type="scientific">Spodoptera exigua</name>
    <name type="common">Beet armyworm</name>
    <name type="synonym">Noctua fulgens</name>
    <dbReference type="NCBI Taxonomy" id="7107"/>
    <lineage>
        <taxon>Eukaryota</taxon>
        <taxon>Metazoa</taxon>
        <taxon>Ecdysozoa</taxon>
        <taxon>Arthropoda</taxon>
        <taxon>Hexapoda</taxon>
        <taxon>Insecta</taxon>
        <taxon>Pterygota</taxon>
        <taxon>Neoptera</taxon>
        <taxon>Endopterygota</taxon>
        <taxon>Lepidoptera</taxon>
        <taxon>Glossata</taxon>
        <taxon>Ditrysia</taxon>
        <taxon>Noctuoidea</taxon>
        <taxon>Noctuidae</taxon>
        <taxon>Amphipyrinae</taxon>
        <taxon>Spodoptera</taxon>
    </lineage>
</organism>
<dbReference type="GO" id="GO:0008381">
    <property type="term" value="F:mechanosensitive monoatomic ion channel activity"/>
    <property type="evidence" value="ECO:0007669"/>
    <property type="project" value="InterPro"/>
</dbReference>
<feature type="domain" description="Piezo transmembrane helical unit" evidence="14">
    <location>
        <begin position="1391"/>
        <end position="1469"/>
    </location>
</feature>
<feature type="compositionally biased region" description="Acidic residues" evidence="10">
    <location>
        <begin position="1517"/>
        <end position="1529"/>
    </location>
</feature>
<feature type="transmembrane region" description="Helical" evidence="11">
    <location>
        <begin position="607"/>
        <end position="623"/>
    </location>
</feature>
<feature type="region of interest" description="Disordered" evidence="10">
    <location>
        <begin position="1508"/>
        <end position="1552"/>
    </location>
</feature>
<feature type="transmembrane region" description="Helical" evidence="11">
    <location>
        <begin position="265"/>
        <end position="286"/>
    </location>
</feature>
<keyword evidence="8 11" id="KW-0472">Membrane</keyword>
<evidence type="ECO:0000256" key="7">
    <source>
        <dbReference type="ARBA" id="ARBA00023065"/>
    </source>
</evidence>
<dbReference type="Pfam" id="PF23188">
    <property type="entry name" value="THU_Piezo1"/>
    <property type="match status" value="1"/>
</dbReference>
<evidence type="ECO:0000256" key="11">
    <source>
        <dbReference type="SAM" id="Phobius"/>
    </source>
</evidence>
<feature type="transmembrane region" description="Helical" evidence="11">
    <location>
        <begin position="779"/>
        <end position="800"/>
    </location>
</feature>
<dbReference type="Pfam" id="PF15917">
    <property type="entry name" value="Piezo_TM25-28"/>
    <property type="match status" value="1"/>
</dbReference>
<dbReference type="InterPro" id="IPR031805">
    <property type="entry name" value="Piezo_TM25-28"/>
</dbReference>
<feature type="compositionally biased region" description="Polar residues" evidence="10">
    <location>
        <begin position="1348"/>
        <end position="1359"/>
    </location>
</feature>
<feature type="transmembrane region" description="Helical" evidence="11">
    <location>
        <begin position="187"/>
        <end position="206"/>
    </location>
</feature>
<evidence type="ECO:0000256" key="3">
    <source>
        <dbReference type="ARBA" id="ARBA00022448"/>
    </source>
</evidence>
<feature type="transmembrane region" description="Helical" evidence="11">
    <location>
        <begin position="1796"/>
        <end position="1819"/>
    </location>
</feature>
<feature type="domain" description="Piezo TM1-24" evidence="15">
    <location>
        <begin position="1"/>
        <end position="291"/>
    </location>
</feature>
<dbReference type="InterPro" id="IPR056770">
    <property type="entry name" value="Piezo_THU9_anchor"/>
</dbReference>
<evidence type="ECO:0000259" key="14">
    <source>
        <dbReference type="Pfam" id="PF23188"/>
    </source>
</evidence>
<evidence type="ECO:0000256" key="10">
    <source>
        <dbReference type="SAM" id="MobiDB-lite"/>
    </source>
</evidence>
<feature type="domain" description="Piezo non-specific cation channel cap" evidence="12">
    <location>
        <begin position="1841"/>
        <end position="2087"/>
    </location>
</feature>
<feature type="transmembrane region" description="Helical" evidence="11">
    <location>
        <begin position="2002"/>
        <end position="2023"/>
    </location>
</feature>
<evidence type="ECO:0000256" key="2">
    <source>
        <dbReference type="ARBA" id="ARBA00007821"/>
    </source>
</evidence>
<feature type="transmembrane region" description="Helical" evidence="11">
    <location>
        <begin position="6"/>
        <end position="26"/>
    </location>
</feature>
<keyword evidence="3" id="KW-0813">Transport</keyword>
<evidence type="ECO:0000256" key="9">
    <source>
        <dbReference type="ARBA" id="ARBA00023303"/>
    </source>
</evidence>
<feature type="transmembrane region" description="Helical" evidence="11">
    <location>
        <begin position="453"/>
        <end position="472"/>
    </location>
</feature>
<feature type="transmembrane region" description="Helical" evidence="11">
    <location>
        <begin position="1656"/>
        <end position="1676"/>
    </location>
</feature>
<feature type="transmembrane region" description="Helical" evidence="11">
    <location>
        <begin position="1720"/>
        <end position="1739"/>
    </location>
</feature>
<keyword evidence="4" id="KW-1003">Cell membrane</keyword>
<evidence type="ECO:0000313" key="17">
    <source>
        <dbReference type="EMBL" id="KAH9639851.1"/>
    </source>
</evidence>
<dbReference type="InterPro" id="IPR027272">
    <property type="entry name" value="Piezo"/>
</dbReference>
<feature type="transmembrane region" description="Helical" evidence="11">
    <location>
        <begin position="519"/>
        <end position="539"/>
    </location>
</feature>
<keyword evidence="5 11" id="KW-0812">Transmembrane</keyword>
<dbReference type="InterPro" id="IPR056769">
    <property type="entry name" value="Piezo_TM1-24"/>
</dbReference>
<evidence type="ECO:0000259" key="16">
    <source>
        <dbReference type="Pfam" id="PF24874"/>
    </source>
</evidence>
<gene>
    <name evidence="17" type="ORF">HF086_015702</name>
</gene>
<feature type="compositionally biased region" description="Polar residues" evidence="10">
    <location>
        <begin position="306"/>
        <end position="318"/>
    </location>
</feature>
<keyword evidence="9" id="KW-0407">Ion channel</keyword>
<feature type="transmembrane region" description="Helical" evidence="11">
    <location>
        <begin position="583"/>
        <end position="601"/>
    </location>
</feature>